<proteinExistence type="predicted"/>
<keyword evidence="1" id="KW-0694">RNA-binding</keyword>
<dbReference type="Proteomes" id="UP000044841">
    <property type="component" value="Unassembled WGS sequence"/>
</dbReference>
<feature type="region of interest" description="Disordered" evidence="2">
    <location>
        <begin position="322"/>
        <end position="357"/>
    </location>
</feature>
<dbReference type="GO" id="GO:0009982">
    <property type="term" value="F:pseudouridine synthase activity"/>
    <property type="evidence" value="ECO:0007669"/>
    <property type="project" value="InterPro"/>
</dbReference>
<evidence type="ECO:0000313" key="5">
    <source>
        <dbReference type="Proteomes" id="UP000044841"/>
    </source>
</evidence>
<dbReference type="InterPro" id="IPR020103">
    <property type="entry name" value="PsdUridine_synth_cat_dom_sf"/>
</dbReference>
<dbReference type="GO" id="GO:0003723">
    <property type="term" value="F:RNA binding"/>
    <property type="evidence" value="ECO:0007669"/>
    <property type="project" value="UniProtKB-KW"/>
</dbReference>
<evidence type="ECO:0000313" key="4">
    <source>
        <dbReference type="EMBL" id="CUA67059.1"/>
    </source>
</evidence>
<dbReference type="InterPro" id="IPR006145">
    <property type="entry name" value="PsdUridine_synth_RsuA/RluA"/>
</dbReference>
<dbReference type="EMBL" id="CYGV01000002">
    <property type="protein sequence ID" value="CUA67059.1"/>
    <property type="molecule type" value="Genomic_DNA"/>
</dbReference>
<evidence type="ECO:0000256" key="1">
    <source>
        <dbReference type="PROSITE-ProRule" id="PRU00182"/>
    </source>
</evidence>
<sequence>MSDKEEANPPTPLAPNDLQDVVSKTSRQPGAEHFTPGLKRVPMYWHPYRTMAKQRWWGREILELVSTEFRDRSIEYYRYALESGVVTVNGVIAKPGTIIKNGDRIENMVHRHEIPVTSTPVKILHRDDEHGFIVIDKPGSIPVHATGRYFKNSLVEILKRDFGIPIPYSSTGSRLDEYIARCLGEFPAEQVVVEEPLLCVDRQMGLNIVHPEGKHAKTIFNRLFYDPVSNTSVLHCQPLTGRSHQIRVHLQFIGHPVANDPVYQNGPKGGKGGISIVPSDMRQAPRPPTNSQYKLPDVLPETSDKASVDRVADALANVSIERGGTPLSTPASRTPIPAAGTPLPRETGTDIGMSSPVPLSSEAVGIITRLRNQKDESEDWGRWRDVIFRAKKALNPVVEREWERIREGGGETNGAGRVKEMASFAEEQPESEDKLPDEVAVAEDGSLYCTECYLPLRPDPKPESLYIFLHALRYTTSQWSFETEMPFWAHEGWVWNRPEESVP</sequence>
<dbReference type="AlphaFoldDB" id="A0A0K6FM49"/>
<dbReference type="PANTHER" id="PTHR21600">
    <property type="entry name" value="MITOCHONDRIAL RNA PSEUDOURIDINE SYNTHASE"/>
    <property type="match status" value="1"/>
</dbReference>
<dbReference type="InterPro" id="IPR050188">
    <property type="entry name" value="RluA_PseudoU_synthase"/>
</dbReference>
<feature type="region of interest" description="Disordered" evidence="2">
    <location>
        <begin position="1"/>
        <end position="33"/>
    </location>
</feature>
<evidence type="ECO:0000259" key="3">
    <source>
        <dbReference type="Pfam" id="PF00849"/>
    </source>
</evidence>
<dbReference type="SUPFAM" id="SSF55120">
    <property type="entry name" value="Pseudouridine synthase"/>
    <property type="match status" value="1"/>
</dbReference>
<dbReference type="PANTHER" id="PTHR21600:SF40">
    <property type="entry name" value="PSEUDOURIDYLATE SYNTHASE RPUSD2"/>
    <property type="match status" value="1"/>
</dbReference>
<dbReference type="PROSITE" id="PS50889">
    <property type="entry name" value="S4"/>
    <property type="match status" value="1"/>
</dbReference>
<gene>
    <name evidence="4" type="ORF">RSOLAG22IIIB_02977</name>
</gene>
<reference evidence="4 5" key="1">
    <citation type="submission" date="2015-07" db="EMBL/GenBank/DDBJ databases">
        <authorList>
            <person name="Noorani M."/>
        </authorList>
    </citation>
    <scope>NUCLEOTIDE SEQUENCE [LARGE SCALE GENOMIC DNA]</scope>
    <source>
        <strain evidence="4">BBA 69670</strain>
    </source>
</reference>
<feature type="region of interest" description="Disordered" evidence="2">
    <location>
        <begin position="276"/>
        <end position="297"/>
    </location>
</feature>
<organism evidence="4 5">
    <name type="scientific">Rhizoctonia solani</name>
    <dbReference type="NCBI Taxonomy" id="456999"/>
    <lineage>
        <taxon>Eukaryota</taxon>
        <taxon>Fungi</taxon>
        <taxon>Dikarya</taxon>
        <taxon>Basidiomycota</taxon>
        <taxon>Agaricomycotina</taxon>
        <taxon>Agaricomycetes</taxon>
        <taxon>Cantharellales</taxon>
        <taxon>Ceratobasidiaceae</taxon>
        <taxon>Rhizoctonia</taxon>
    </lineage>
</organism>
<evidence type="ECO:0000256" key="2">
    <source>
        <dbReference type="SAM" id="MobiDB-lite"/>
    </source>
</evidence>
<dbReference type="Pfam" id="PF00849">
    <property type="entry name" value="PseudoU_synth_2"/>
    <property type="match status" value="1"/>
</dbReference>
<protein>
    <submittedName>
        <fullName evidence="4">RNA pseudouridylate synthase domain-containing protein 2 [Homo sapiens]</fullName>
    </submittedName>
</protein>
<keyword evidence="5" id="KW-1185">Reference proteome</keyword>
<accession>A0A0K6FM49</accession>
<dbReference type="GO" id="GO:0000455">
    <property type="term" value="P:enzyme-directed rRNA pseudouridine synthesis"/>
    <property type="evidence" value="ECO:0007669"/>
    <property type="project" value="TreeGrafter"/>
</dbReference>
<dbReference type="Gene3D" id="3.30.2350.10">
    <property type="entry name" value="Pseudouridine synthase"/>
    <property type="match status" value="1"/>
</dbReference>
<feature type="domain" description="Pseudouridine synthase RsuA/RluA-like" evidence="3">
    <location>
        <begin position="210"/>
        <end position="251"/>
    </location>
</feature>
<name>A0A0K6FM49_9AGAM</name>